<sequence>MYKQICPATDWFYIENHNNAIGIYYVAAWALTEDGVFGLISVGRGHRNDTSKCARLIKVPPTGVGMYKHKEELDKMELQALESDGYLEILKSLEKESV</sequence>
<dbReference type="RefSeq" id="WP_181874976.1">
    <property type="nucleotide sequence ID" value="NZ_UGNY01000002.1"/>
</dbReference>
<organism evidence="1 2">
    <name type="scientific">Legionella feeleii</name>
    <dbReference type="NCBI Taxonomy" id="453"/>
    <lineage>
        <taxon>Bacteria</taxon>
        <taxon>Pseudomonadati</taxon>
        <taxon>Pseudomonadota</taxon>
        <taxon>Gammaproteobacteria</taxon>
        <taxon>Legionellales</taxon>
        <taxon>Legionellaceae</taxon>
        <taxon>Legionella</taxon>
    </lineage>
</organism>
<reference evidence="1 2" key="1">
    <citation type="submission" date="2018-06" db="EMBL/GenBank/DDBJ databases">
        <authorList>
            <consortium name="Pathogen Informatics"/>
            <person name="Doyle S."/>
        </authorList>
    </citation>
    <scope>NUCLEOTIDE SEQUENCE [LARGE SCALE GENOMIC DNA]</scope>
    <source>
        <strain evidence="1 2">NCTC11978</strain>
    </source>
</reference>
<name>A0A378KJE1_9GAMM</name>
<proteinExistence type="predicted"/>
<dbReference type="EMBL" id="UGNY01000002">
    <property type="protein sequence ID" value="STX88337.1"/>
    <property type="molecule type" value="Genomic_DNA"/>
</dbReference>
<accession>A0A378KJE1</accession>
<protein>
    <submittedName>
        <fullName evidence="1">Uncharacterized protein</fullName>
    </submittedName>
</protein>
<dbReference type="AlphaFoldDB" id="A0A378KJE1"/>
<gene>
    <name evidence="1" type="ORF">NCTC11978_03354</name>
</gene>
<evidence type="ECO:0000313" key="2">
    <source>
        <dbReference type="Proteomes" id="UP000254033"/>
    </source>
</evidence>
<dbReference type="Proteomes" id="UP000254033">
    <property type="component" value="Unassembled WGS sequence"/>
</dbReference>
<evidence type="ECO:0000313" key="1">
    <source>
        <dbReference type="EMBL" id="STX88337.1"/>
    </source>
</evidence>